<dbReference type="OrthoDB" id="2988517at2"/>
<organism evidence="2 3">
    <name type="scientific">Maribrevibacterium harenarium</name>
    <dbReference type="NCBI Taxonomy" id="2589817"/>
    <lineage>
        <taxon>Bacteria</taxon>
        <taxon>Pseudomonadati</taxon>
        <taxon>Pseudomonadota</taxon>
        <taxon>Gammaproteobacteria</taxon>
        <taxon>Oceanospirillales</taxon>
        <taxon>Oceanospirillaceae</taxon>
        <taxon>Maribrevibacterium</taxon>
    </lineage>
</organism>
<dbReference type="InterPro" id="IPR012807">
    <property type="entry name" value="Anti-sigma_ChrR"/>
</dbReference>
<proteinExistence type="predicted"/>
<sequence>MLNYHPSVDMLVEYASGALSLPHALCVSTHLDQCEHCRAHVRKLSQLGGLMFETPPDEPSRKGLDSLKASLFERLGKATSEATATDIQVASVKSSDFARYQVPRSLRQYIPEDYDSLSWMRLSPSFKLATLCQETEGAQVALTRIKAGASMPLHTHTGDELTLVLEGAFSDEDGVYRKGDFLSRSCDDKHRPMVTEDAECICLTVLDGPIEFTGWFSRMLNPIMRKYHPSGNLR</sequence>
<dbReference type="Proteomes" id="UP000315901">
    <property type="component" value="Unassembled WGS sequence"/>
</dbReference>
<evidence type="ECO:0000313" key="2">
    <source>
        <dbReference type="EMBL" id="TPE54061.1"/>
    </source>
</evidence>
<name>A0A501X136_9GAMM</name>
<gene>
    <name evidence="2" type="ORF">FJM67_05455</name>
</gene>
<protein>
    <submittedName>
        <fullName evidence="2">Anti-sigma factor</fullName>
    </submittedName>
</protein>
<comment type="caution">
    <text evidence="2">The sequence shown here is derived from an EMBL/GenBank/DDBJ whole genome shotgun (WGS) entry which is preliminary data.</text>
</comment>
<dbReference type="InterPro" id="IPR011051">
    <property type="entry name" value="RmlC_Cupin_sf"/>
</dbReference>
<evidence type="ECO:0000259" key="1">
    <source>
        <dbReference type="Pfam" id="PF12973"/>
    </source>
</evidence>
<dbReference type="InterPro" id="IPR025979">
    <property type="entry name" value="ChrR-like_cupin_dom"/>
</dbReference>
<dbReference type="InterPro" id="IPR014710">
    <property type="entry name" value="RmlC-like_jellyroll"/>
</dbReference>
<dbReference type="NCBIfam" id="TIGR02451">
    <property type="entry name" value="anti_sig_ChrR"/>
    <property type="match status" value="1"/>
</dbReference>
<dbReference type="EMBL" id="VFRR01000007">
    <property type="protein sequence ID" value="TPE54061.1"/>
    <property type="molecule type" value="Genomic_DNA"/>
</dbReference>
<dbReference type="CDD" id="cd20301">
    <property type="entry name" value="cupin_ChrR"/>
    <property type="match status" value="1"/>
</dbReference>
<feature type="domain" description="ChrR-like cupin" evidence="1">
    <location>
        <begin position="114"/>
        <end position="205"/>
    </location>
</feature>
<dbReference type="Pfam" id="PF12973">
    <property type="entry name" value="Cupin_7"/>
    <property type="match status" value="1"/>
</dbReference>
<dbReference type="Gene3D" id="2.60.120.10">
    <property type="entry name" value="Jelly Rolls"/>
    <property type="match status" value="1"/>
</dbReference>
<evidence type="ECO:0000313" key="3">
    <source>
        <dbReference type="Proteomes" id="UP000315901"/>
    </source>
</evidence>
<keyword evidence="3" id="KW-1185">Reference proteome</keyword>
<dbReference type="InterPro" id="IPR041916">
    <property type="entry name" value="Anti_sigma_zinc_sf"/>
</dbReference>
<reference evidence="2 3" key="1">
    <citation type="submission" date="2019-06" db="EMBL/GenBank/DDBJ databases">
        <title>A novel bacterium of genus Marinomonas, isolated from coastal sand.</title>
        <authorList>
            <person name="Huang H."/>
            <person name="Mo K."/>
            <person name="Hu Y."/>
        </authorList>
    </citation>
    <scope>NUCLEOTIDE SEQUENCE [LARGE SCALE GENOMIC DNA]</scope>
    <source>
        <strain evidence="2 3">HB171799</strain>
    </source>
</reference>
<dbReference type="AlphaFoldDB" id="A0A501X136"/>
<dbReference type="RefSeq" id="WP_140587669.1">
    <property type="nucleotide sequence ID" value="NZ_VFRR01000007.1"/>
</dbReference>
<dbReference type="SUPFAM" id="SSF51182">
    <property type="entry name" value="RmlC-like cupins"/>
    <property type="match status" value="1"/>
</dbReference>
<dbReference type="Gene3D" id="1.10.10.1320">
    <property type="entry name" value="Anti-sigma factor, zinc-finger domain"/>
    <property type="match status" value="1"/>
</dbReference>
<accession>A0A501X136</accession>